<proteinExistence type="predicted"/>
<dbReference type="InterPro" id="IPR003723">
    <property type="entry name" value="Precorrin-6x_reduct"/>
</dbReference>
<dbReference type="UniPathway" id="UPA00148"/>
<evidence type="ECO:0000313" key="5">
    <source>
        <dbReference type="Proteomes" id="UP000198815"/>
    </source>
</evidence>
<dbReference type="RefSeq" id="WP_091967311.1">
    <property type="nucleotide sequence ID" value="NZ_FOGZ01000003.1"/>
</dbReference>
<keyword evidence="5" id="KW-1185">Reference proteome</keyword>
<name>A0A1H9QC64_9ACTN</name>
<dbReference type="Pfam" id="PF02571">
    <property type="entry name" value="CbiJ"/>
    <property type="match status" value="1"/>
</dbReference>
<evidence type="ECO:0000256" key="1">
    <source>
        <dbReference type="ARBA" id="ARBA00004953"/>
    </source>
</evidence>
<dbReference type="NCBIfam" id="NF005968">
    <property type="entry name" value="PRK08057.1-2"/>
    <property type="match status" value="1"/>
</dbReference>
<dbReference type="EMBL" id="FOGZ01000003">
    <property type="protein sequence ID" value="SER58020.1"/>
    <property type="molecule type" value="Genomic_DNA"/>
</dbReference>
<evidence type="ECO:0000256" key="2">
    <source>
        <dbReference type="ARBA" id="ARBA00022573"/>
    </source>
</evidence>
<dbReference type="Proteomes" id="UP000198815">
    <property type="component" value="Unassembled WGS sequence"/>
</dbReference>
<keyword evidence="2" id="KW-0169">Cobalamin biosynthesis</keyword>
<accession>A0A1H9QC64</accession>
<keyword evidence="3" id="KW-0560">Oxidoreductase</keyword>
<sequence length="274" mass="28673">MNSSPRDDGASVIVPLAPSELTGLMDVLILGGSSLGRALAAALAEAGLDVTTSLAGRTKTPRALPGEVRIGGFGGAEALSAWLGEQHPGCVVNAVHSFATAISEHASTACAATGTPLARLVSPSWHELASSEQWIWVPDHDAAAAAVRTLPDPVLLTVGRQATAHYLGLGTRDITHRVIDAPAQQLPDSWRLLRARGPYTLAGERELMDAPGHRIATLVTKDSGGIRPDPKIQLAQQLGAHVVIVERPPQTSQVPVLGDVDSAVHWIQETLGSR</sequence>
<evidence type="ECO:0000256" key="3">
    <source>
        <dbReference type="ARBA" id="ARBA00023002"/>
    </source>
</evidence>
<dbReference type="GO" id="GO:0016994">
    <property type="term" value="F:precorrin-6A reductase activity"/>
    <property type="evidence" value="ECO:0007669"/>
    <property type="project" value="InterPro"/>
</dbReference>
<dbReference type="OrthoDB" id="5183775at2"/>
<comment type="pathway">
    <text evidence="1">Cofactor biosynthesis; adenosylcobalamin biosynthesis.</text>
</comment>
<dbReference type="PANTHER" id="PTHR36925:SF1">
    <property type="entry name" value="COBALT-PRECORRIN-6A REDUCTASE"/>
    <property type="match status" value="1"/>
</dbReference>
<dbReference type="PANTHER" id="PTHR36925">
    <property type="entry name" value="COBALT-PRECORRIN-6A REDUCTASE"/>
    <property type="match status" value="1"/>
</dbReference>
<organism evidence="4 5">
    <name type="scientific">Propionibacterium cyclohexanicum</name>
    <dbReference type="NCBI Taxonomy" id="64702"/>
    <lineage>
        <taxon>Bacteria</taxon>
        <taxon>Bacillati</taxon>
        <taxon>Actinomycetota</taxon>
        <taxon>Actinomycetes</taxon>
        <taxon>Propionibacteriales</taxon>
        <taxon>Propionibacteriaceae</taxon>
        <taxon>Propionibacterium</taxon>
    </lineage>
</organism>
<dbReference type="AlphaFoldDB" id="A0A1H9QC64"/>
<dbReference type="STRING" id="64702.SAMN05443377_10320"/>
<protein>
    <submittedName>
        <fullName evidence="4">Precorrin-6A/cobalt-precorrin-6A reductase</fullName>
    </submittedName>
</protein>
<reference evidence="4 5" key="1">
    <citation type="submission" date="2016-10" db="EMBL/GenBank/DDBJ databases">
        <authorList>
            <person name="de Groot N.N."/>
        </authorList>
    </citation>
    <scope>NUCLEOTIDE SEQUENCE [LARGE SCALE GENOMIC DNA]</scope>
    <source>
        <strain evidence="4 5">DSM 16859</strain>
    </source>
</reference>
<dbReference type="PROSITE" id="PS51014">
    <property type="entry name" value="COBK_CBIJ"/>
    <property type="match status" value="1"/>
</dbReference>
<evidence type="ECO:0000313" key="4">
    <source>
        <dbReference type="EMBL" id="SER58020.1"/>
    </source>
</evidence>
<gene>
    <name evidence="4" type="ORF">SAMN05443377_10320</name>
</gene>
<dbReference type="GO" id="GO:0009236">
    <property type="term" value="P:cobalamin biosynthetic process"/>
    <property type="evidence" value="ECO:0007669"/>
    <property type="project" value="UniProtKB-UniPathway"/>
</dbReference>